<dbReference type="Gene3D" id="1.10.1740.10">
    <property type="match status" value="1"/>
</dbReference>
<dbReference type="PANTHER" id="PTHR43133:SF8">
    <property type="entry name" value="RNA POLYMERASE SIGMA FACTOR HI_1459-RELATED"/>
    <property type="match status" value="1"/>
</dbReference>
<dbReference type="RefSeq" id="WP_201369384.1">
    <property type="nucleotide sequence ID" value="NZ_BNJG01000001.1"/>
</dbReference>
<evidence type="ECO:0000256" key="6">
    <source>
        <dbReference type="SAM" id="Phobius"/>
    </source>
</evidence>
<dbReference type="PANTHER" id="PTHR43133">
    <property type="entry name" value="RNA POLYMERASE ECF-TYPE SIGMA FACTO"/>
    <property type="match status" value="1"/>
</dbReference>
<dbReference type="InterPro" id="IPR013325">
    <property type="entry name" value="RNA_pol_sigma_r2"/>
</dbReference>
<keyword evidence="4" id="KW-0238">DNA-binding</keyword>
<keyword evidence="9" id="KW-1185">Reference proteome</keyword>
<dbReference type="Proteomes" id="UP000654345">
    <property type="component" value="Unassembled WGS sequence"/>
</dbReference>
<feature type="domain" description="RNA polymerase sigma factor 70 region 4 type 2" evidence="7">
    <location>
        <begin position="112"/>
        <end position="155"/>
    </location>
</feature>
<name>A0ABQ3UIF3_9CHLR</name>
<comment type="similarity">
    <text evidence="1">Belongs to the sigma-70 factor family. ECF subfamily.</text>
</comment>
<sequence length="542" mass="60323">MSSSGDKDLISQAQAGDIAGMQGLFMRYSSSIRLYLVRLLGEEKAPSLTVHTFRSAWEALPGLEPGADFLTWLYRIATNIAYDAQEPSARGLRRHSWPLYQLLALPTSTPSLIKAVLRLPFYERACLVLHVVARLSPAEVAACLGLPERRVRTHLESSWSWLRSGEYASATEEELREAILALPQSDEQVQSPLLASEEEEGEQSNQQGLTLLRLSSSASYTRPLRQRIFLRLGLMLTSLLLVVALLTSGMALLIVNKNQLVSSSQLKAPPVFTPAYYDARVDRPACFFADESNDSRAQPSICNSHLYSDINQQQSTRPGFIFRLQQAYADNNAIGLAYTLLQSTYNNLNDVTDMFGTLSIQELHTSITIGHKYAAYSTFFGQYNTNSDISFFYLPSSPTPGEIHQLHITLDIHSIWLVDQTTGGTTTVYKGSQPLRFQFTLPFHTGQIIPTPRSSHNAPYSLSQVTITPSMTHVTLNCLQSSACQNLANLLLTAGNSAYLPSDVRWHLPTIDLYYRATSFQKHSTWHLSATSPTISIPSIYF</sequence>
<keyword evidence="6" id="KW-0472">Membrane</keyword>
<evidence type="ECO:0000256" key="1">
    <source>
        <dbReference type="ARBA" id="ARBA00010641"/>
    </source>
</evidence>
<dbReference type="SUPFAM" id="SSF88659">
    <property type="entry name" value="Sigma3 and sigma4 domains of RNA polymerase sigma factors"/>
    <property type="match status" value="1"/>
</dbReference>
<keyword evidence="6" id="KW-0812">Transmembrane</keyword>
<comment type="caution">
    <text evidence="8">The sequence shown here is derived from an EMBL/GenBank/DDBJ whole genome shotgun (WGS) entry which is preliminary data.</text>
</comment>
<dbReference type="InterPro" id="IPR013249">
    <property type="entry name" value="RNA_pol_sigma70_r4_t2"/>
</dbReference>
<dbReference type="SUPFAM" id="SSF88946">
    <property type="entry name" value="Sigma2 domain of RNA polymerase sigma factors"/>
    <property type="match status" value="1"/>
</dbReference>
<keyword evidence="3" id="KW-0731">Sigma factor</keyword>
<dbReference type="InterPro" id="IPR039425">
    <property type="entry name" value="RNA_pol_sigma-70-like"/>
</dbReference>
<reference evidence="8 9" key="1">
    <citation type="journal article" date="2021" name="Int. J. Syst. Evol. Microbiol.">
        <title>Reticulibacter mediterranei gen. nov., sp. nov., within the new family Reticulibacteraceae fam. nov., and Ktedonospora formicarum gen. nov., sp. nov., Ktedonobacter robiniae sp. nov., Dictyobacter formicarum sp. nov. and Dictyobacter arantiisoli sp. nov., belonging to the class Ktedonobacteria.</title>
        <authorList>
            <person name="Yabe S."/>
            <person name="Zheng Y."/>
            <person name="Wang C.M."/>
            <person name="Sakai Y."/>
            <person name="Abe K."/>
            <person name="Yokota A."/>
            <person name="Donadio S."/>
            <person name="Cavaletti L."/>
            <person name="Monciardini P."/>
        </authorList>
    </citation>
    <scope>NUCLEOTIDE SEQUENCE [LARGE SCALE GENOMIC DNA]</scope>
    <source>
        <strain evidence="8 9">SOSP1-30</strain>
    </source>
</reference>
<evidence type="ECO:0000313" key="9">
    <source>
        <dbReference type="Proteomes" id="UP000654345"/>
    </source>
</evidence>
<accession>A0ABQ3UIF3</accession>
<dbReference type="EMBL" id="BNJG01000001">
    <property type="protein sequence ID" value="GHO52478.1"/>
    <property type="molecule type" value="Genomic_DNA"/>
</dbReference>
<dbReference type="InterPro" id="IPR036388">
    <property type="entry name" value="WH-like_DNA-bd_sf"/>
</dbReference>
<keyword evidence="2" id="KW-0805">Transcription regulation</keyword>
<evidence type="ECO:0000256" key="2">
    <source>
        <dbReference type="ARBA" id="ARBA00023015"/>
    </source>
</evidence>
<evidence type="ECO:0000256" key="3">
    <source>
        <dbReference type="ARBA" id="ARBA00023082"/>
    </source>
</evidence>
<keyword evidence="5" id="KW-0804">Transcription</keyword>
<organism evidence="8 9">
    <name type="scientific">Ktedonobacter robiniae</name>
    <dbReference type="NCBI Taxonomy" id="2778365"/>
    <lineage>
        <taxon>Bacteria</taxon>
        <taxon>Bacillati</taxon>
        <taxon>Chloroflexota</taxon>
        <taxon>Ktedonobacteria</taxon>
        <taxon>Ktedonobacterales</taxon>
        <taxon>Ktedonobacteraceae</taxon>
        <taxon>Ktedonobacter</taxon>
    </lineage>
</organism>
<evidence type="ECO:0000259" key="7">
    <source>
        <dbReference type="Pfam" id="PF08281"/>
    </source>
</evidence>
<proteinExistence type="inferred from homology"/>
<protein>
    <recommendedName>
        <fullName evidence="7">RNA polymerase sigma factor 70 region 4 type 2 domain-containing protein</fullName>
    </recommendedName>
</protein>
<dbReference type="Gene3D" id="1.10.10.10">
    <property type="entry name" value="Winged helix-like DNA-binding domain superfamily/Winged helix DNA-binding domain"/>
    <property type="match status" value="1"/>
</dbReference>
<feature type="transmembrane region" description="Helical" evidence="6">
    <location>
        <begin position="232"/>
        <end position="255"/>
    </location>
</feature>
<evidence type="ECO:0000256" key="4">
    <source>
        <dbReference type="ARBA" id="ARBA00023125"/>
    </source>
</evidence>
<gene>
    <name evidence="8" type="ORF">KSB_09530</name>
</gene>
<keyword evidence="6" id="KW-1133">Transmembrane helix</keyword>
<dbReference type="InterPro" id="IPR013324">
    <property type="entry name" value="RNA_pol_sigma_r3/r4-like"/>
</dbReference>
<dbReference type="Pfam" id="PF08281">
    <property type="entry name" value="Sigma70_r4_2"/>
    <property type="match status" value="1"/>
</dbReference>
<evidence type="ECO:0000256" key="5">
    <source>
        <dbReference type="ARBA" id="ARBA00023163"/>
    </source>
</evidence>
<evidence type="ECO:0000313" key="8">
    <source>
        <dbReference type="EMBL" id="GHO52478.1"/>
    </source>
</evidence>